<feature type="transmembrane region" description="Helical" evidence="1">
    <location>
        <begin position="251"/>
        <end position="270"/>
    </location>
</feature>
<evidence type="ECO:0000313" key="3">
    <source>
        <dbReference type="Proteomes" id="UP000601435"/>
    </source>
</evidence>
<feature type="transmembrane region" description="Helical" evidence="1">
    <location>
        <begin position="85"/>
        <end position="110"/>
    </location>
</feature>
<dbReference type="Proteomes" id="UP000601435">
    <property type="component" value="Unassembled WGS sequence"/>
</dbReference>
<protein>
    <submittedName>
        <fullName evidence="2">Uncharacterized protein</fullName>
    </submittedName>
</protein>
<keyword evidence="3" id="KW-1185">Reference proteome</keyword>
<organism evidence="2 3">
    <name type="scientific">Symbiodinium necroappetens</name>
    <dbReference type="NCBI Taxonomy" id="1628268"/>
    <lineage>
        <taxon>Eukaryota</taxon>
        <taxon>Sar</taxon>
        <taxon>Alveolata</taxon>
        <taxon>Dinophyceae</taxon>
        <taxon>Suessiales</taxon>
        <taxon>Symbiodiniaceae</taxon>
        <taxon>Symbiodinium</taxon>
    </lineage>
</organism>
<dbReference type="AlphaFoldDB" id="A0A812YZT9"/>
<comment type="caution">
    <text evidence="2">The sequence shown here is derived from an EMBL/GenBank/DDBJ whole genome shotgun (WGS) entry which is preliminary data.</text>
</comment>
<dbReference type="PANTHER" id="PTHR36974:SF1">
    <property type="entry name" value="DOXX FAMILY MEMBRANE PROTEIN"/>
    <property type="match status" value="1"/>
</dbReference>
<dbReference type="PANTHER" id="PTHR36974">
    <property type="entry name" value="MEMBRANE PROTEIN-RELATED"/>
    <property type="match status" value="1"/>
</dbReference>
<keyword evidence="1" id="KW-0472">Membrane</keyword>
<feature type="transmembrane region" description="Helical" evidence="1">
    <location>
        <begin position="171"/>
        <end position="196"/>
    </location>
</feature>
<keyword evidence="1" id="KW-0812">Transmembrane</keyword>
<evidence type="ECO:0000256" key="1">
    <source>
        <dbReference type="SAM" id="Phobius"/>
    </source>
</evidence>
<feature type="transmembrane region" description="Helical" evidence="1">
    <location>
        <begin position="208"/>
        <end position="231"/>
    </location>
</feature>
<accession>A0A812YZT9</accession>
<name>A0A812YZT9_9DINO</name>
<sequence length="280" mass="29336">MAPHTMLRTRVHKARAAFVVAVCGTCILCHSQSFVAAPTVDQDSSSVRPAAAACGAVLGASCSAVAEALPPAPSGINTLPDAEQAAVVIFLLVGLAAGTVALVGPIFGFLQGILPEGWFKTWRKTWPILGAFYMAAGVAHFTAADAFEAIYPPQGTWGFWYLPGSAEFHVAWTGVAEIAGGSGLFLGSLLLGLAGAFNWELPAVLRSIPALSALGLFALTWAVTPANIYMYTHGAQMIGLTPGDQPIPVEFHAVRGLLQVVLLGILWGYYSAAREETREA</sequence>
<dbReference type="EMBL" id="CAJNJA010044697">
    <property type="protein sequence ID" value="CAE7803869.1"/>
    <property type="molecule type" value="Genomic_DNA"/>
</dbReference>
<reference evidence="2" key="1">
    <citation type="submission" date="2021-02" db="EMBL/GenBank/DDBJ databases">
        <authorList>
            <person name="Dougan E. K."/>
            <person name="Rhodes N."/>
            <person name="Thang M."/>
            <person name="Chan C."/>
        </authorList>
    </citation>
    <scope>NUCLEOTIDE SEQUENCE</scope>
</reference>
<keyword evidence="1" id="KW-1133">Transmembrane helix</keyword>
<feature type="transmembrane region" description="Helical" evidence="1">
    <location>
        <begin position="131"/>
        <end position="151"/>
    </location>
</feature>
<gene>
    <name evidence="2" type="ORF">SNEC2469_LOCUS23756</name>
</gene>
<proteinExistence type="predicted"/>
<dbReference type="OrthoDB" id="533393at2759"/>
<evidence type="ECO:0000313" key="2">
    <source>
        <dbReference type="EMBL" id="CAE7803869.1"/>
    </source>
</evidence>